<gene>
    <name evidence="2" type="ORF">RF11_01607</name>
</gene>
<feature type="transmembrane region" description="Helical" evidence="1">
    <location>
        <begin position="67"/>
        <end position="85"/>
    </location>
</feature>
<keyword evidence="1" id="KW-0812">Transmembrane</keyword>
<sequence>MHSNSVHLCIQSFRFVNNDKWLGVGCGLFTCQHHTSPGVENGKCELLGIGTMIFCVTIRYYTNAYRLIYSFLSAAFILASILLECSGSIVEHSRSFFDCSWSFASCSVWLLECSITFSVTF</sequence>
<dbReference type="AlphaFoldDB" id="A0A0C2IXR3"/>
<keyword evidence="1" id="KW-0472">Membrane</keyword>
<evidence type="ECO:0000313" key="2">
    <source>
        <dbReference type="EMBL" id="KII70154.1"/>
    </source>
</evidence>
<reference evidence="2 3" key="1">
    <citation type="journal article" date="2014" name="Genome Biol. Evol.">
        <title>The genome of the myxosporean Thelohanellus kitauei shows adaptations to nutrient acquisition within its fish host.</title>
        <authorList>
            <person name="Yang Y."/>
            <person name="Xiong J."/>
            <person name="Zhou Z."/>
            <person name="Huo F."/>
            <person name="Miao W."/>
            <person name="Ran C."/>
            <person name="Liu Y."/>
            <person name="Zhang J."/>
            <person name="Feng J."/>
            <person name="Wang M."/>
            <person name="Wang M."/>
            <person name="Wang L."/>
            <person name="Yao B."/>
        </authorList>
    </citation>
    <scope>NUCLEOTIDE SEQUENCE [LARGE SCALE GENOMIC DNA]</scope>
    <source>
        <strain evidence="2">Wuqing</strain>
    </source>
</reference>
<organism evidence="2 3">
    <name type="scientific">Thelohanellus kitauei</name>
    <name type="common">Myxosporean</name>
    <dbReference type="NCBI Taxonomy" id="669202"/>
    <lineage>
        <taxon>Eukaryota</taxon>
        <taxon>Metazoa</taxon>
        <taxon>Cnidaria</taxon>
        <taxon>Myxozoa</taxon>
        <taxon>Myxosporea</taxon>
        <taxon>Bivalvulida</taxon>
        <taxon>Platysporina</taxon>
        <taxon>Myxobolidae</taxon>
        <taxon>Thelohanellus</taxon>
    </lineage>
</organism>
<accession>A0A0C2IXR3</accession>
<keyword evidence="1" id="KW-1133">Transmembrane helix</keyword>
<evidence type="ECO:0000313" key="3">
    <source>
        <dbReference type="Proteomes" id="UP000031668"/>
    </source>
</evidence>
<comment type="caution">
    <text evidence="2">The sequence shown here is derived from an EMBL/GenBank/DDBJ whole genome shotgun (WGS) entry which is preliminary data.</text>
</comment>
<evidence type="ECO:0000256" key="1">
    <source>
        <dbReference type="SAM" id="Phobius"/>
    </source>
</evidence>
<dbReference type="EMBL" id="JWZT01002159">
    <property type="protein sequence ID" value="KII70154.1"/>
    <property type="molecule type" value="Genomic_DNA"/>
</dbReference>
<dbReference type="Proteomes" id="UP000031668">
    <property type="component" value="Unassembled WGS sequence"/>
</dbReference>
<name>A0A0C2IXR3_THEKT</name>
<keyword evidence="3" id="KW-1185">Reference proteome</keyword>
<protein>
    <submittedName>
        <fullName evidence="2">Uncharacterized protein</fullName>
    </submittedName>
</protein>
<proteinExistence type="predicted"/>